<organism evidence="7 8">
    <name type="scientific">Besnoitia besnoiti</name>
    <name type="common">Apicomplexan protozoan</name>
    <dbReference type="NCBI Taxonomy" id="94643"/>
    <lineage>
        <taxon>Eukaryota</taxon>
        <taxon>Sar</taxon>
        <taxon>Alveolata</taxon>
        <taxon>Apicomplexa</taxon>
        <taxon>Conoidasida</taxon>
        <taxon>Coccidia</taxon>
        <taxon>Eucoccidiorida</taxon>
        <taxon>Eimeriorina</taxon>
        <taxon>Sarcocystidae</taxon>
        <taxon>Besnoitia</taxon>
    </lineage>
</organism>
<dbReference type="SUPFAM" id="SSF56112">
    <property type="entry name" value="Protein kinase-like (PK-like)"/>
    <property type="match status" value="1"/>
</dbReference>
<keyword evidence="4" id="KW-0418">Kinase</keyword>
<dbReference type="Pfam" id="PF14531">
    <property type="entry name" value="Kinase-like"/>
    <property type="match status" value="1"/>
</dbReference>
<evidence type="ECO:0000313" key="8">
    <source>
        <dbReference type="Proteomes" id="UP000224006"/>
    </source>
</evidence>
<keyword evidence="2 3" id="KW-0067">ATP-binding</keyword>
<dbReference type="VEuPathDB" id="ToxoDB:BESB_038220"/>
<dbReference type="PROSITE" id="PS50011">
    <property type="entry name" value="PROTEIN_KINASE_DOM"/>
    <property type="match status" value="1"/>
</dbReference>
<dbReference type="InterPro" id="IPR011009">
    <property type="entry name" value="Kinase-like_dom_sf"/>
</dbReference>
<accession>A0A2A9MJL0</accession>
<dbReference type="PROSITE" id="PS00108">
    <property type="entry name" value="PROTEIN_KINASE_ST"/>
    <property type="match status" value="1"/>
</dbReference>
<sequence length="485" mass="53615">MSEVTGSRRVLVRGPLVGRGAFSHVYLARDAETQEKFVLKVAIEEAKPTAATFDELHAEAEAYKLFPAVKTPQEAQERLRFMVPSDVVKIPSAPPYAYHGRKRSRIWALNYFLVMPKGDANLSQLLDAFLQDHSLSTDTGIGRVARLQLTSAVVRLVANLHDQGFVHADIKPQNMVVMKDGRMLLADFGFLRKHNSVEEPCGTLGYVAPELLSAGPVKFRYSADAWAVGATLFRIWCGQFPAKVYRRPWQLGPEDCMSRPPEPVVILMGQFLQKVERRRLHPLAAMRTPQFRQINEEVERALIEENQQDLSGISGGDGSMTDMAATRPRQFRQINEDVAGAPVEENQQDLSGISGGDGSMTDMAATRPRQFRQINEDVAGAPVEKNQQDLSGIPGGDGSMTDTGAIRPRQFRQINEDVAGAPVEESQQDLSGISVGDSSMSDIGAAGVWPKEFIGKKGTSRRRLSERSTDDGDSWLVWQRDSLPK</sequence>
<dbReference type="Gene3D" id="1.10.510.10">
    <property type="entry name" value="Transferase(Phosphotransferase) domain 1"/>
    <property type="match status" value="1"/>
</dbReference>
<dbReference type="Gene3D" id="3.30.200.20">
    <property type="entry name" value="Phosphorylase Kinase, domain 1"/>
    <property type="match status" value="1"/>
</dbReference>
<name>A0A2A9MJL0_BESBE</name>
<protein>
    <submittedName>
        <fullName evidence="7">Rhoptry protein ROP18</fullName>
    </submittedName>
</protein>
<proteinExistence type="inferred from homology"/>
<keyword evidence="4" id="KW-0808">Transferase</keyword>
<dbReference type="GeneID" id="40308803"/>
<keyword evidence="4" id="KW-0723">Serine/threonine-protein kinase</keyword>
<dbReference type="PANTHER" id="PTHR44167:SF24">
    <property type="entry name" value="SERINE_THREONINE-PROTEIN KINASE CHK2"/>
    <property type="match status" value="1"/>
</dbReference>
<evidence type="ECO:0000256" key="4">
    <source>
        <dbReference type="RuleBase" id="RU000304"/>
    </source>
</evidence>
<evidence type="ECO:0000259" key="6">
    <source>
        <dbReference type="PROSITE" id="PS50011"/>
    </source>
</evidence>
<dbReference type="InterPro" id="IPR008271">
    <property type="entry name" value="Ser/Thr_kinase_AS"/>
</dbReference>
<comment type="caution">
    <text evidence="7">The sequence shown here is derived from an EMBL/GenBank/DDBJ whole genome shotgun (WGS) entry which is preliminary data.</text>
</comment>
<reference evidence="7 8" key="1">
    <citation type="submission" date="2017-09" db="EMBL/GenBank/DDBJ databases">
        <title>Genome sequencing of Besnoitia besnoiti strain Bb-Ger1.</title>
        <authorList>
            <person name="Schares G."/>
            <person name="Venepally P."/>
            <person name="Lorenzi H.A."/>
        </authorList>
    </citation>
    <scope>NUCLEOTIDE SEQUENCE [LARGE SCALE GENOMIC DNA]</scope>
    <source>
        <strain evidence="7 8">Bb-Ger1</strain>
    </source>
</reference>
<keyword evidence="8" id="KW-1185">Reference proteome</keyword>
<dbReference type="GO" id="GO:0005524">
    <property type="term" value="F:ATP binding"/>
    <property type="evidence" value="ECO:0007669"/>
    <property type="project" value="UniProtKB-UniRule"/>
</dbReference>
<dbReference type="GO" id="GO:0044773">
    <property type="term" value="P:mitotic DNA damage checkpoint signaling"/>
    <property type="evidence" value="ECO:0007669"/>
    <property type="project" value="TreeGrafter"/>
</dbReference>
<feature type="binding site" evidence="3">
    <location>
        <position position="40"/>
    </location>
    <ligand>
        <name>ATP</name>
        <dbReference type="ChEBI" id="CHEBI:30616"/>
    </ligand>
</feature>
<dbReference type="KEGG" id="bbes:BESB_038220"/>
<evidence type="ECO:0000256" key="5">
    <source>
        <dbReference type="SAM" id="MobiDB-lite"/>
    </source>
</evidence>
<dbReference type="EMBL" id="NWUJ01000002">
    <property type="protein sequence ID" value="PFH37364.1"/>
    <property type="molecule type" value="Genomic_DNA"/>
</dbReference>
<comment type="similarity">
    <text evidence="4">Belongs to the protein kinase superfamily.</text>
</comment>
<dbReference type="GO" id="GO:0004674">
    <property type="term" value="F:protein serine/threonine kinase activity"/>
    <property type="evidence" value="ECO:0007669"/>
    <property type="project" value="UniProtKB-KW"/>
</dbReference>
<dbReference type="PANTHER" id="PTHR44167">
    <property type="entry name" value="OVARIAN-SPECIFIC SERINE/THREONINE-PROTEIN KINASE LOK-RELATED"/>
    <property type="match status" value="1"/>
</dbReference>
<dbReference type="InterPro" id="IPR027916">
    <property type="entry name" value="Kinase-like_dom_ROP"/>
</dbReference>
<dbReference type="OrthoDB" id="346029at2759"/>
<dbReference type="Proteomes" id="UP000224006">
    <property type="component" value="Chromosome II"/>
</dbReference>
<evidence type="ECO:0000256" key="1">
    <source>
        <dbReference type="ARBA" id="ARBA00022741"/>
    </source>
</evidence>
<evidence type="ECO:0000256" key="3">
    <source>
        <dbReference type="PROSITE-ProRule" id="PRU10141"/>
    </source>
</evidence>
<dbReference type="AlphaFoldDB" id="A0A2A9MJL0"/>
<keyword evidence="1 3" id="KW-0547">Nucleotide-binding</keyword>
<dbReference type="PROSITE" id="PS00107">
    <property type="entry name" value="PROTEIN_KINASE_ATP"/>
    <property type="match status" value="1"/>
</dbReference>
<dbReference type="STRING" id="94643.A0A2A9MJL0"/>
<dbReference type="InterPro" id="IPR017441">
    <property type="entry name" value="Protein_kinase_ATP_BS"/>
</dbReference>
<evidence type="ECO:0000256" key="2">
    <source>
        <dbReference type="ARBA" id="ARBA00022840"/>
    </source>
</evidence>
<feature type="domain" description="Protein kinase" evidence="6">
    <location>
        <begin position="11"/>
        <end position="291"/>
    </location>
</feature>
<dbReference type="GO" id="GO:0005634">
    <property type="term" value="C:nucleus"/>
    <property type="evidence" value="ECO:0007669"/>
    <property type="project" value="TreeGrafter"/>
</dbReference>
<feature type="region of interest" description="Disordered" evidence="5">
    <location>
        <begin position="452"/>
        <end position="472"/>
    </location>
</feature>
<dbReference type="SMART" id="SM00220">
    <property type="entry name" value="S_TKc"/>
    <property type="match status" value="1"/>
</dbReference>
<dbReference type="InterPro" id="IPR000719">
    <property type="entry name" value="Prot_kinase_dom"/>
</dbReference>
<gene>
    <name evidence="7" type="ORF">BESB_038220</name>
</gene>
<evidence type="ECO:0000313" key="7">
    <source>
        <dbReference type="EMBL" id="PFH37364.1"/>
    </source>
</evidence>
<dbReference type="RefSeq" id="XP_029221373.1">
    <property type="nucleotide sequence ID" value="XM_029362408.1"/>
</dbReference>